<keyword evidence="9" id="KW-1185">Reference proteome</keyword>
<comment type="caution">
    <text evidence="8">The sequence shown here is derived from an EMBL/GenBank/DDBJ whole genome shotgun (WGS) entry which is preliminary data.</text>
</comment>
<evidence type="ECO:0000256" key="4">
    <source>
        <dbReference type="ARBA" id="ARBA00022989"/>
    </source>
</evidence>
<comment type="subcellular location">
    <subcellularLocation>
        <location evidence="1">Membrane</location>
        <topology evidence="1">Multi-pass membrane protein</topology>
    </subcellularLocation>
</comment>
<keyword evidence="5 6" id="KW-0472">Membrane</keyword>
<dbReference type="GO" id="GO:0098703">
    <property type="term" value="P:calcium ion import across plasma membrane"/>
    <property type="evidence" value="ECO:0007669"/>
    <property type="project" value="TreeGrafter"/>
</dbReference>
<organism evidence="8 9">
    <name type="scientific">Gigaspora rosea</name>
    <dbReference type="NCBI Taxonomy" id="44941"/>
    <lineage>
        <taxon>Eukaryota</taxon>
        <taxon>Fungi</taxon>
        <taxon>Fungi incertae sedis</taxon>
        <taxon>Mucoromycota</taxon>
        <taxon>Glomeromycotina</taxon>
        <taxon>Glomeromycetes</taxon>
        <taxon>Diversisporales</taxon>
        <taxon>Gigasporaceae</taxon>
        <taxon>Gigaspora</taxon>
    </lineage>
</organism>
<keyword evidence="4 6" id="KW-1133">Transmembrane helix</keyword>
<dbReference type="Gene3D" id="1.10.287.70">
    <property type="match status" value="1"/>
</dbReference>
<evidence type="ECO:0000256" key="6">
    <source>
        <dbReference type="SAM" id="Phobius"/>
    </source>
</evidence>
<proteinExistence type="predicted"/>
<evidence type="ECO:0000313" key="8">
    <source>
        <dbReference type="EMBL" id="RIB06365.1"/>
    </source>
</evidence>
<dbReference type="GO" id="GO:0005216">
    <property type="term" value="F:monoatomic ion channel activity"/>
    <property type="evidence" value="ECO:0007669"/>
    <property type="project" value="InterPro"/>
</dbReference>
<dbReference type="InterPro" id="IPR005821">
    <property type="entry name" value="Ion_trans_dom"/>
</dbReference>
<feature type="transmembrane region" description="Helical" evidence="6">
    <location>
        <begin position="6"/>
        <end position="27"/>
    </location>
</feature>
<evidence type="ECO:0000256" key="1">
    <source>
        <dbReference type="ARBA" id="ARBA00004141"/>
    </source>
</evidence>
<feature type="domain" description="Ion transport" evidence="7">
    <location>
        <begin position="2"/>
        <end position="172"/>
    </location>
</feature>
<dbReference type="AlphaFoldDB" id="A0A397U7V3"/>
<accession>A0A397U7V3</accession>
<name>A0A397U7V3_9GLOM</name>
<keyword evidence="2 6" id="KW-0812">Transmembrane</keyword>
<evidence type="ECO:0000259" key="7">
    <source>
        <dbReference type="Pfam" id="PF00520"/>
    </source>
</evidence>
<dbReference type="GO" id="GO:0005886">
    <property type="term" value="C:plasma membrane"/>
    <property type="evidence" value="ECO:0007669"/>
    <property type="project" value="TreeGrafter"/>
</dbReference>
<dbReference type="OrthoDB" id="6068913at2759"/>
<protein>
    <recommendedName>
        <fullName evidence="7">Ion transport domain-containing protein</fullName>
    </recommendedName>
</protein>
<dbReference type="Pfam" id="PF00520">
    <property type="entry name" value="Ion_trans"/>
    <property type="match status" value="1"/>
</dbReference>
<evidence type="ECO:0000256" key="3">
    <source>
        <dbReference type="ARBA" id="ARBA00022737"/>
    </source>
</evidence>
<reference evidence="8 9" key="1">
    <citation type="submission" date="2018-06" db="EMBL/GenBank/DDBJ databases">
        <title>Comparative genomics reveals the genomic features of Rhizophagus irregularis, R. cerebriforme, R. diaphanum and Gigaspora rosea, and their symbiotic lifestyle signature.</title>
        <authorList>
            <person name="Morin E."/>
            <person name="San Clemente H."/>
            <person name="Chen E.C.H."/>
            <person name="De La Providencia I."/>
            <person name="Hainaut M."/>
            <person name="Kuo A."/>
            <person name="Kohler A."/>
            <person name="Murat C."/>
            <person name="Tang N."/>
            <person name="Roy S."/>
            <person name="Loubradou J."/>
            <person name="Henrissat B."/>
            <person name="Grigoriev I.V."/>
            <person name="Corradi N."/>
            <person name="Roux C."/>
            <person name="Martin F.M."/>
        </authorList>
    </citation>
    <scope>NUCLEOTIDE SEQUENCE [LARGE SCALE GENOMIC DNA]</scope>
    <source>
        <strain evidence="8 9">DAOM 194757</strain>
    </source>
</reference>
<dbReference type="InterPro" id="IPR024862">
    <property type="entry name" value="TRPV"/>
</dbReference>
<sequence length="306" mass="35922">MNYLLSSWNYLDLAATISTIATSIYWLKNGSAPTWAITFSTLFLEIKFIIFLRPIKFFGIYLAMIMNTVDRVMSFLIIFGFFTLAFAHSLHLLLRSESELSQDSSINMFGQFGSAIIASYYMMITGDTEPISYWISNENIVIMILMIMVSFFMLIYLMNLFIGILSEIVSNGDHELAYLALKREIIVEIELLYMLPYQRRKENWFPFVIFYECDTIMLRDYILDIPYNKRVFDKMPYPSKNLIESLRLPEGEQIEEIIEKDFTKVYNYMKKGLPTREELKGLIKDLPTHNDLKDLKKLIEDLKTDK</sequence>
<dbReference type="PANTHER" id="PTHR10582:SF2">
    <property type="entry name" value="INACTIVE"/>
    <property type="match status" value="1"/>
</dbReference>
<feature type="transmembrane region" description="Helical" evidence="6">
    <location>
        <begin position="72"/>
        <end position="94"/>
    </location>
</feature>
<gene>
    <name evidence="8" type="ORF">C2G38_523237</name>
</gene>
<feature type="transmembrane region" description="Helical" evidence="6">
    <location>
        <begin position="106"/>
        <end position="124"/>
    </location>
</feature>
<evidence type="ECO:0000313" key="9">
    <source>
        <dbReference type="Proteomes" id="UP000266673"/>
    </source>
</evidence>
<dbReference type="PANTHER" id="PTHR10582">
    <property type="entry name" value="TRANSIENT RECEPTOR POTENTIAL ION CHANNEL PROTEIN"/>
    <property type="match status" value="1"/>
</dbReference>
<dbReference type="Proteomes" id="UP000266673">
    <property type="component" value="Unassembled WGS sequence"/>
</dbReference>
<evidence type="ECO:0000256" key="2">
    <source>
        <dbReference type="ARBA" id="ARBA00022692"/>
    </source>
</evidence>
<dbReference type="EMBL" id="QKWP01001828">
    <property type="protein sequence ID" value="RIB06365.1"/>
    <property type="molecule type" value="Genomic_DNA"/>
</dbReference>
<keyword evidence="3" id="KW-0677">Repeat</keyword>
<feature type="transmembrane region" description="Helical" evidence="6">
    <location>
        <begin position="140"/>
        <end position="162"/>
    </location>
</feature>
<evidence type="ECO:0000256" key="5">
    <source>
        <dbReference type="ARBA" id="ARBA00023136"/>
    </source>
</evidence>